<feature type="non-terminal residue" evidence="1">
    <location>
        <position position="175"/>
    </location>
</feature>
<evidence type="ECO:0008006" key="2">
    <source>
        <dbReference type="Google" id="ProtNLM"/>
    </source>
</evidence>
<dbReference type="InterPro" id="IPR053199">
    <property type="entry name" value="cDPG_synthetase-like"/>
</dbReference>
<protein>
    <recommendedName>
        <fullName evidence="2">GTPase</fullName>
    </recommendedName>
</protein>
<evidence type="ECO:0000313" key="1">
    <source>
        <dbReference type="EMBL" id="GAI94468.1"/>
    </source>
</evidence>
<reference evidence="1" key="1">
    <citation type="journal article" date="2014" name="Front. Microbiol.">
        <title>High frequency of phylogenetically diverse reductive dehalogenase-homologous genes in deep subseafloor sedimentary metagenomes.</title>
        <authorList>
            <person name="Kawai M."/>
            <person name="Futagami T."/>
            <person name="Toyoda A."/>
            <person name="Takaki Y."/>
            <person name="Nishi S."/>
            <person name="Hori S."/>
            <person name="Arai W."/>
            <person name="Tsubouchi T."/>
            <person name="Morono Y."/>
            <person name="Uchiyama I."/>
            <person name="Ito T."/>
            <person name="Fujiyama A."/>
            <person name="Inagaki F."/>
            <person name="Takami H."/>
        </authorList>
    </citation>
    <scope>NUCLEOTIDE SEQUENCE</scope>
    <source>
        <strain evidence="1">Expedition CK06-06</strain>
    </source>
</reference>
<dbReference type="PANTHER" id="PTHR42869:SF1">
    <property type="entry name" value="SLL0572 PROTEIN"/>
    <property type="match status" value="1"/>
</dbReference>
<sequence>MVEKVIIMGAAGRDFHNFNVYFRDNPRYRVIAFTAAQIPSIEGRLYPPELSGKYYPQGIPIFPEDQLTGLIRDNRADLVVFSYSDVPHVEVMHKASIAMAEGADFILIGATYTMLRSQKIVIAVCAVRTGCGKSQTTRRVCEIIRTLGKKIVTIRHPMPYGDLRNQVVQRFASYD</sequence>
<dbReference type="AlphaFoldDB" id="X1SNI3"/>
<organism evidence="1">
    <name type="scientific">marine sediment metagenome</name>
    <dbReference type="NCBI Taxonomy" id="412755"/>
    <lineage>
        <taxon>unclassified sequences</taxon>
        <taxon>metagenomes</taxon>
        <taxon>ecological metagenomes</taxon>
    </lineage>
</organism>
<name>X1SNI3_9ZZZZ</name>
<comment type="caution">
    <text evidence="1">The sequence shown here is derived from an EMBL/GenBank/DDBJ whole genome shotgun (WGS) entry which is preliminary data.</text>
</comment>
<dbReference type="PANTHER" id="PTHR42869">
    <property type="entry name" value="SLL0572 PROTEIN"/>
    <property type="match status" value="1"/>
</dbReference>
<gene>
    <name evidence="1" type="ORF">S12H4_31003</name>
</gene>
<proteinExistence type="predicted"/>
<dbReference type="EMBL" id="BARW01018057">
    <property type="protein sequence ID" value="GAI94468.1"/>
    <property type="molecule type" value="Genomic_DNA"/>
</dbReference>
<accession>X1SNI3</accession>